<evidence type="ECO:0000313" key="2">
    <source>
        <dbReference type="Proteomes" id="UP001210865"/>
    </source>
</evidence>
<sequence>MTSKGEHAVTFDDFIDKVHLDPARPEPRKLISGFVGRGATEDSIRVYSDPSLSQWVEASTADVLHSQPIADSPLGGSHLWLAGHAELKPGSVSVNAPPAVPLGGLGVDTGVFNPFTTIHPTIWTQLGTCSTHTLGFACTHVTCPPVNGTLATLCTHVGTCGAAPTHAPGCPNTVTCTPTHALGCPNTISCPPVHPNTAATLCTQVGICATAPTHGLGCPNTITCTPTHAIGCPGTVTCTPTHAVGCPNTVTCPPIHTLACGGTVAGAFPAAAAVVAPTVGFTCIPTLPPQCLPITLPHIC</sequence>
<name>A0ABY7NJ75_9SPHN</name>
<reference evidence="1 2" key="1">
    <citation type="submission" date="2022-12" db="EMBL/GenBank/DDBJ databases">
        <title>Sphingomonas abieness sp. nov., an endophytic bacterium isolated from Abies koreana.</title>
        <authorList>
            <person name="Jiang L."/>
            <person name="Lee J."/>
        </authorList>
    </citation>
    <scope>NUCLEOTIDE SEQUENCE [LARGE SCALE GENOMIC DNA]</scope>
    <source>
        <strain evidence="2">PAMB 00755</strain>
    </source>
</reference>
<accession>A0ABY7NJ75</accession>
<proteinExistence type="predicted"/>
<evidence type="ECO:0000313" key="1">
    <source>
        <dbReference type="EMBL" id="WBO21378.1"/>
    </source>
</evidence>
<dbReference type="RefSeq" id="WP_270076027.1">
    <property type="nucleotide sequence ID" value="NZ_CP115174.1"/>
</dbReference>
<organism evidence="1 2">
    <name type="scientific">Sphingomonas abietis</name>
    <dbReference type="NCBI Taxonomy" id="3012344"/>
    <lineage>
        <taxon>Bacteria</taxon>
        <taxon>Pseudomonadati</taxon>
        <taxon>Pseudomonadota</taxon>
        <taxon>Alphaproteobacteria</taxon>
        <taxon>Sphingomonadales</taxon>
        <taxon>Sphingomonadaceae</taxon>
        <taxon>Sphingomonas</taxon>
    </lineage>
</organism>
<protein>
    <submittedName>
        <fullName evidence="1">Uncharacterized protein</fullName>
    </submittedName>
</protein>
<keyword evidence="2" id="KW-1185">Reference proteome</keyword>
<gene>
    <name evidence="1" type="ORF">PBT88_14440</name>
</gene>
<dbReference type="Proteomes" id="UP001210865">
    <property type="component" value="Chromosome"/>
</dbReference>
<dbReference type="EMBL" id="CP115174">
    <property type="protein sequence ID" value="WBO21378.1"/>
    <property type="molecule type" value="Genomic_DNA"/>
</dbReference>